<dbReference type="RefSeq" id="WP_124841679.1">
    <property type="nucleotide sequence ID" value="NZ_RQZG01000001.1"/>
</dbReference>
<dbReference type="Proteomes" id="UP000280819">
    <property type="component" value="Unassembled WGS sequence"/>
</dbReference>
<gene>
    <name evidence="2" type="ORF">EII34_00455</name>
</gene>
<evidence type="ECO:0000256" key="1">
    <source>
        <dbReference type="SAM" id="Phobius"/>
    </source>
</evidence>
<dbReference type="AlphaFoldDB" id="A0A3P1TC75"/>
<keyword evidence="1" id="KW-0472">Membrane</keyword>
<reference evidence="2 3" key="1">
    <citation type="submission" date="2018-11" db="EMBL/GenBank/DDBJ databases">
        <title>Genomes From Bacteria Associated with the Canine Oral Cavity: a Test Case for Automated Genome-Based Taxonomic Assignment.</title>
        <authorList>
            <person name="Coil D.A."/>
            <person name="Jospin G."/>
            <person name="Darling A.E."/>
            <person name="Wallis C."/>
            <person name="Davis I.J."/>
            <person name="Harris S."/>
            <person name="Eisen J.A."/>
            <person name="Holcombe L.J."/>
            <person name="O'Flynn C."/>
        </authorList>
    </citation>
    <scope>NUCLEOTIDE SEQUENCE [LARGE SCALE GENOMIC DNA]</scope>
    <source>
        <strain evidence="2 3">OH887_COT-365</strain>
    </source>
</reference>
<comment type="caution">
    <text evidence="2">The sequence shown here is derived from an EMBL/GenBank/DDBJ whole genome shotgun (WGS) entry which is preliminary data.</text>
</comment>
<feature type="transmembrane region" description="Helical" evidence="1">
    <location>
        <begin position="61"/>
        <end position="80"/>
    </location>
</feature>
<dbReference type="EMBL" id="RQZG01000001">
    <property type="protein sequence ID" value="RRD07009.1"/>
    <property type="molecule type" value="Genomic_DNA"/>
</dbReference>
<proteinExistence type="predicted"/>
<feature type="transmembrane region" description="Helical" evidence="1">
    <location>
        <begin position="32"/>
        <end position="55"/>
    </location>
</feature>
<evidence type="ECO:0000313" key="3">
    <source>
        <dbReference type="Proteomes" id="UP000280819"/>
    </source>
</evidence>
<evidence type="ECO:0000313" key="2">
    <source>
        <dbReference type="EMBL" id="RRD07009.1"/>
    </source>
</evidence>
<sequence>MRRRGVPWRGGHRSIIGAGAAVVAGRCRGLHWFAICGGALPGLLAPWLLIVPFLLCAVLSGFGGEIILLLVLGILLSWAAHQALGAVLRPHAWFWVGMGFTLVMYVFGSLEAFAVAGIIDLMETSGSVGTVVLHIYLGSAAVVAVAVGTLMLLIRTREGQILIKVMTGVPPRRQGGEPAGGGGNAS</sequence>
<organism evidence="2 3">
    <name type="scientific">Arachnia propionica</name>
    <dbReference type="NCBI Taxonomy" id="1750"/>
    <lineage>
        <taxon>Bacteria</taxon>
        <taxon>Bacillati</taxon>
        <taxon>Actinomycetota</taxon>
        <taxon>Actinomycetes</taxon>
        <taxon>Propionibacteriales</taxon>
        <taxon>Propionibacteriaceae</taxon>
        <taxon>Arachnia</taxon>
    </lineage>
</organism>
<feature type="transmembrane region" description="Helical" evidence="1">
    <location>
        <begin position="92"/>
        <end position="119"/>
    </location>
</feature>
<accession>A0A3P1TC75</accession>
<name>A0A3P1TC75_9ACTN</name>
<protein>
    <submittedName>
        <fullName evidence="2">Uncharacterized protein</fullName>
    </submittedName>
</protein>
<keyword evidence="1" id="KW-0812">Transmembrane</keyword>
<keyword evidence="1" id="KW-1133">Transmembrane helix</keyword>
<feature type="transmembrane region" description="Helical" evidence="1">
    <location>
        <begin position="131"/>
        <end position="154"/>
    </location>
</feature>